<protein>
    <submittedName>
        <fullName evidence="8">SigE family RNA polymerase sigma factor</fullName>
    </submittedName>
</protein>
<dbReference type="NCBIfam" id="TIGR02937">
    <property type="entry name" value="sigma70-ECF"/>
    <property type="match status" value="1"/>
</dbReference>
<dbReference type="Proteomes" id="UP001501771">
    <property type="component" value="Unassembled WGS sequence"/>
</dbReference>
<accession>A0ABP5LYT6</accession>
<dbReference type="InterPro" id="IPR014284">
    <property type="entry name" value="RNA_pol_sigma-70_dom"/>
</dbReference>
<dbReference type="Pfam" id="PF08281">
    <property type="entry name" value="Sigma70_r4_2"/>
    <property type="match status" value="1"/>
</dbReference>
<dbReference type="EMBL" id="BAAAQR010000020">
    <property type="protein sequence ID" value="GAA2156430.1"/>
    <property type="molecule type" value="Genomic_DNA"/>
</dbReference>
<keyword evidence="9" id="KW-1185">Reference proteome</keyword>
<dbReference type="InterPro" id="IPR013249">
    <property type="entry name" value="RNA_pol_sigma70_r4_t2"/>
</dbReference>
<dbReference type="RefSeq" id="WP_344158074.1">
    <property type="nucleotide sequence ID" value="NZ_BAAAQR010000020.1"/>
</dbReference>
<evidence type="ECO:0000256" key="3">
    <source>
        <dbReference type="ARBA" id="ARBA00023082"/>
    </source>
</evidence>
<organism evidence="8 9">
    <name type="scientific">Nocardioides koreensis</name>
    <dbReference type="NCBI Taxonomy" id="433651"/>
    <lineage>
        <taxon>Bacteria</taxon>
        <taxon>Bacillati</taxon>
        <taxon>Actinomycetota</taxon>
        <taxon>Actinomycetes</taxon>
        <taxon>Propionibacteriales</taxon>
        <taxon>Nocardioidaceae</taxon>
        <taxon>Nocardioides</taxon>
    </lineage>
</organism>
<dbReference type="InterPro" id="IPR007627">
    <property type="entry name" value="RNA_pol_sigma70_r2"/>
</dbReference>
<dbReference type="PANTHER" id="PTHR43133">
    <property type="entry name" value="RNA POLYMERASE ECF-TYPE SIGMA FACTO"/>
    <property type="match status" value="1"/>
</dbReference>
<evidence type="ECO:0000256" key="2">
    <source>
        <dbReference type="ARBA" id="ARBA00023015"/>
    </source>
</evidence>
<dbReference type="InterPro" id="IPR039425">
    <property type="entry name" value="RNA_pol_sigma-70-like"/>
</dbReference>
<evidence type="ECO:0000256" key="1">
    <source>
        <dbReference type="ARBA" id="ARBA00010641"/>
    </source>
</evidence>
<evidence type="ECO:0000259" key="7">
    <source>
        <dbReference type="Pfam" id="PF08281"/>
    </source>
</evidence>
<sequence>MASRRASDFTAFYEATFGRTVACAYAVVGDLREAEDAAQEAYVQAWRHWRDISGYDDPAAWVRHVAVNQSITRVRRRQTARRYLRRSGPPRAADPPDLTTVELVRALRSLTEETRRAVVLHHIADLPVAEIARMEEAPEGTIKARLARGRWALAAQLSESTDNGKEVRHA</sequence>
<keyword evidence="3" id="KW-0731">Sigma factor</keyword>
<comment type="similarity">
    <text evidence="1">Belongs to the sigma-70 factor family. ECF subfamily.</text>
</comment>
<evidence type="ECO:0000259" key="6">
    <source>
        <dbReference type="Pfam" id="PF04542"/>
    </source>
</evidence>
<name>A0ABP5LYT6_9ACTN</name>
<dbReference type="InterPro" id="IPR036388">
    <property type="entry name" value="WH-like_DNA-bd_sf"/>
</dbReference>
<comment type="caution">
    <text evidence="8">The sequence shown here is derived from an EMBL/GenBank/DDBJ whole genome shotgun (WGS) entry which is preliminary data.</text>
</comment>
<keyword evidence="5" id="KW-0804">Transcription</keyword>
<dbReference type="InterPro" id="IPR013324">
    <property type="entry name" value="RNA_pol_sigma_r3/r4-like"/>
</dbReference>
<dbReference type="InterPro" id="IPR013325">
    <property type="entry name" value="RNA_pol_sigma_r2"/>
</dbReference>
<evidence type="ECO:0000313" key="8">
    <source>
        <dbReference type="EMBL" id="GAA2156430.1"/>
    </source>
</evidence>
<keyword evidence="2" id="KW-0805">Transcription regulation</keyword>
<dbReference type="Gene3D" id="1.10.10.10">
    <property type="entry name" value="Winged helix-like DNA-binding domain superfamily/Winged helix DNA-binding domain"/>
    <property type="match status" value="1"/>
</dbReference>
<feature type="domain" description="RNA polymerase sigma factor 70 region 4 type 2" evidence="7">
    <location>
        <begin position="102"/>
        <end position="153"/>
    </location>
</feature>
<keyword evidence="4" id="KW-0238">DNA-binding</keyword>
<evidence type="ECO:0000256" key="5">
    <source>
        <dbReference type="ARBA" id="ARBA00023163"/>
    </source>
</evidence>
<evidence type="ECO:0000256" key="4">
    <source>
        <dbReference type="ARBA" id="ARBA00023125"/>
    </source>
</evidence>
<dbReference type="Pfam" id="PF04542">
    <property type="entry name" value="Sigma70_r2"/>
    <property type="match status" value="1"/>
</dbReference>
<reference evidence="9" key="1">
    <citation type="journal article" date="2019" name="Int. J. Syst. Evol. Microbiol.">
        <title>The Global Catalogue of Microorganisms (GCM) 10K type strain sequencing project: providing services to taxonomists for standard genome sequencing and annotation.</title>
        <authorList>
            <consortium name="The Broad Institute Genomics Platform"/>
            <consortium name="The Broad Institute Genome Sequencing Center for Infectious Disease"/>
            <person name="Wu L."/>
            <person name="Ma J."/>
        </authorList>
    </citation>
    <scope>NUCLEOTIDE SEQUENCE [LARGE SCALE GENOMIC DNA]</scope>
    <source>
        <strain evidence="9">JCM 16022</strain>
    </source>
</reference>
<dbReference type="SUPFAM" id="SSF88946">
    <property type="entry name" value="Sigma2 domain of RNA polymerase sigma factors"/>
    <property type="match status" value="1"/>
</dbReference>
<dbReference type="PANTHER" id="PTHR43133:SF50">
    <property type="entry name" value="ECF RNA POLYMERASE SIGMA FACTOR SIGM"/>
    <property type="match status" value="1"/>
</dbReference>
<feature type="domain" description="RNA polymerase sigma-70 region 2" evidence="6">
    <location>
        <begin position="20"/>
        <end position="78"/>
    </location>
</feature>
<gene>
    <name evidence="8" type="ORF">GCM10009844_44670</name>
</gene>
<evidence type="ECO:0000313" key="9">
    <source>
        <dbReference type="Proteomes" id="UP001501771"/>
    </source>
</evidence>
<dbReference type="SUPFAM" id="SSF88659">
    <property type="entry name" value="Sigma3 and sigma4 domains of RNA polymerase sigma factors"/>
    <property type="match status" value="1"/>
</dbReference>
<proteinExistence type="inferred from homology"/>
<dbReference type="Gene3D" id="1.10.1740.10">
    <property type="match status" value="1"/>
</dbReference>